<keyword evidence="2" id="KW-1185">Reference proteome</keyword>
<reference evidence="1" key="1">
    <citation type="submission" date="2020-05" db="EMBL/GenBank/DDBJ databases">
        <title>Large-scale comparative analyses of tick genomes elucidate their genetic diversity and vector capacities.</title>
        <authorList>
            <person name="Jia N."/>
            <person name="Wang J."/>
            <person name="Shi W."/>
            <person name="Du L."/>
            <person name="Sun Y."/>
            <person name="Zhan W."/>
            <person name="Jiang J."/>
            <person name="Wang Q."/>
            <person name="Zhang B."/>
            <person name="Ji P."/>
            <person name="Sakyi L.B."/>
            <person name="Cui X."/>
            <person name="Yuan T."/>
            <person name="Jiang B."/>
            <person name="Yang W."/>
            <person name="Lam T.T.-Y."/>
            <person name="Chang Q."/>
            <person name="Ding S."/>
            <person name="Wang X."/>
            <person name="Zhu J."/>
            <person name="Ruan X."/>
            <person name="Zhao L."/>
            <person name="Wei J."/>
            <person name="Que T."/>
            <person name="Du C."/>
            <person name="Cheng J."/>
            <person name="Dai P."/>
            <person name="Han X."/>
            <person name="Huang E."/>
            <person name="Gao Y."/>
            <person name="Liu J."/>
            <person name="Shao H."/>
            <person name="Ye R."/>
            <person name="Li L."/>
            <person name="Wei W."/>
            <person name="Wang X."/>
            <person name="Wang C."/>
            <person name="Yang T."/>
            <person name="Huo Q."/>
            <person name="Li W."/>
            <person name="Guo W."/>
            <person name="Chen H."/>
            <person name="Zhou L."/>
            <person name="Ni X."/>
            <person name="Tian J."/>
            <person name="Zhou Y."/>
            <person name="Sheng Y."/>
            <person name="Liu T."/>
            <person name="Pan Y."/>
            <person name="Xia L."/>
            <person name="Li J."/>
            <person name="Zhao F."/>
            <person name="Cao W."/>
        </authorList>
    </citation>
    <scope>NUCLEOTIDE SEQUENCE</scope>
    <source>
        <strain evidence="1">Dsil-2018</strain>
    </source>
</reference>
<dbReference type="EMBL" id="CM023473">
    <property type="protein sequence ID" value="KAH7954707.1"/>
    <property type="molecule type" value="Genomic_DNA"/>
</dbReference>
<gene>
    <name evidence="1" type="ORF">HPB49_021102</name>
</gene>
<dbReference type="Proteomes" id="UP000821865">
    <property type="component" value="Chromosome 4"/>
</dbReference>
<comment type="caution">
    <text evidence="1">The sequence shown here is derived from an EMBL/GenBank/DDBJ whole genome shotgun (WGS) entry which is preliminary data.</text>
</comment>
<sequence length="407" mass="45040">MARRATVWRQKGVSTDDEFALLSSLVPPRCRAGGGDMATAAEDSSMASLSLAAEREAPRRRRLGRWLRELPWRCWGRGCCSRTGKDGAPGGAAEPNRRLVPNHTVPEDTPAAQHPNRGFADNAVRTTKYTLLSFVPRNLFEQFHRFANLYFLGIVLLNWVPQINAFGKEVAMIPVLFVLGVTAIKDAFEDHRRYVSDKRVNNSTCRVYNKNIPTRCAGRPSLQSADVREKVDAQADVKRLQLVPRTCTQLRLFKVHRHAAAARRQVLKERSSWLLEVRLGSGRRLRCDKNFRLDDDALSGPVAIVAARRKILSVWIWSAGLSASGSETLRLAAFAAAGEAKGNSQMRHLAVRGLRPLNFGGGRAKDSCTGVRGGVVGYREGGDDTRLFCHASCRDSTLCQGSITYAR</sequence>
<accession>A0ACB8CZZ1</accession>
<proteinExistence type="predicted"/>
<name>A0ACB8CZZ1_DERSI</name>
<protein>
    <submittedName>
        <fullName evidence="1">Uncharacterized protein</fullName>
    </submittedName>
</protein>
<organism evidence="1 2">
    <name type="scientific">Dermacentor silvarum</name>
    <name type="common">Tick</name>
    <dbReference type="NCBI Taxonomy" id="543639"/>
    <lineage>
        <taxon>Eukaryota</taxon>
        <taxon>Metazoa</taxon>
        <taxon>Ecdysozoa</taxon>
        <taxon>Arthropoda</taxon>
        <taxon>Chelicerata</taxon>
        <taxon>Arachnida</taxon>
        <taxon>Acari</taxon>
        <taxon>Parasitiformes</taxon>
        <taxon>Ixodida</taxon>
        <taxon>Ixodoidea</taxon>
        <taxon>Ixodidae</taxon>
        <taxon>Rhipicephalinae</taxon>
        <taxon>Dermacentor</taxon>
    </lineage>
</organism>
<evidence type="ECO:0000313" key="2">
    <source>
        <dbReference type="Proteomes" id="UP000821865"/>
    </source>
</evidence>
<evidence type="ECO:0000313" key="1">
    <source>
        <dbReference type="EMBL" id="KAH7954707.1"/>
    </source>
</evidence>